<accession>A0A8T2PZX2</accession>
<protein>
    <submittedName>
        <fullName evidence="1">Uncharacterized protein</fullName>
    </submittedName>
</protein>
<gene>
    <name evidence="1" type="ORF">KP509_39G030900</name>
</gene>
<evidence type="ECO:0000313" key="2">
    <source>
        <dbReference type="Proteomes" id="UP000825935"/>
    </source>
</evidence>
<organism evidence="1 2">
    <name type="scientific">Ceratopteris richardii</name>
    <name type="common">Triangle waterfern</name>
    <dbReference type="NCBI Taxonomy" id="49495"/>
    <lineage>
        <taxon>Eukaryota</taxon>
        <taxon>Viridiplantae</taxon>
        <taxon>Streptophyta</taxon>
        <taxon>Embryophyta</taxon>
        <taxon>Tracheophyta</taxon>
        <taxon>Polypodiopsida</taxon>
        <taxon>Polypodiidae</taxon>
        <taxon>Polypodiales</taxon>
        <taxon>Pteridineae</taxon>
        <taxon>Pteridaceae</taxon>
        <taxon>Parkerioideae</taxon>
        <taxon>Ceratopteris</taxon>
    </lineage>
</organism>
<reference evidence="1" key="1">
    <citation type="submission" date="2021-08" db="EMBL/GenBank/DDBJ databases">
        <title>WGS assembly of Ceratopteris richardii.</title>
        <authorList>
            <person name="Marchant D.B."/>
            <person name="Chen G."/>
            <person name="Jenkins J."/>
            <person name="Shu S."/>
            <person name="Leebens-Mack J."/>
            <person name="Grimwood J."/>
            <person name="Schmutz J."/>
            <person name="Soltis P."/>
            <person name="Soltis D."/>
            <person name="Chen Z.-H."/>
        </authorList>
    </citation>
    <scope>NUCLEOTIDE SEQUENCE</scope>
    <source>
        <strain evidence="1">Whitten #5841</strain>
        <tissue evidence="1">Leaf</tissue>
    </source>
</reference>
<dbReference type="EMBL" id="CM035444">
    <property type="protein sequence ID" value="KAH7277034.1"/>
    <property type="molecule type" value="Genomic_DNA"/>
</dbReference>
<proteinExistence type="predicted"/>
<sequence>MKQQQYNNEDFQKLVNLIVNGKRANVSLSLRWG</sequence>
<evidence type="ECO:0000313" key="1">
    <source>
        <dbReference type="EMBL" id="KAH7277034.1"/>
    </source>
</evidence>
<comment type="caution">
    <text evidence="1">The sequence shown here is derived from an EMBL/GenBank/DDBJ whole genome shotgun (WGS) entry which is preliminary data.</text>
</comment>
<keyword evidence="2" id="KW-1185">Reference proteome</keyword>
<dbReference type="AlphaFoldDB" id="A0A8T2PZX2"/>
<name>A0A8T2PZX2_CERRI</name>
<dbReference type="Proteomes" id="UP000825935">
    <property type="component" value="Chromosome 39"/>
</dbReference>